<dbReference type="EC" id="3.4.24.-" evidence="8"/>
<keyword evidence="8" id="KW-0496">Mitochondrion</keyword>
<reference evidence="9 10" key="1">
    <citation type="submission" date="2014-04" db="EMBL/GenBank/DDBJ databases">
        <authorList>
            <consortium name="DOE Joint Genome Institute"/>
            <person name="Kuo A."/>
            <person name="Kohler A."/>
            <person name="Nagy L.G."/>
            <person name="Floudas D."/>
            <person name="Copeland A."/>
            <person name="Barry K.W."/>
            <person name="Cichocki N."/>
            <person name="Veneault-Fourrey C."/>
            <person name="LaButti K."/>
            <person name="Lindquist E.A."/>
            <person name="Lipzen A."/>
            <person name="Lundell T."/>
            <person name="Morin E."/>
            <person name="Murat C."/>
            <person name="Sun H."/>
            <person name="Tunlid A."/>
            <person name="Henrissat B."/>
            <person name="Grigoriev I.V."/>
            <person name="Hibbett D.S."/>
            <person name="Martin F."/>
            <person name="Nordberg H.P."/>
            <person name="Cantor M.N."/>
            <person name="Hua S.X."/>
        </authorList>
    </citation>
    <scope>NUCLEOTIDE SEQUENCE [LARGE SCALE GENOMIC DNA]</scope>
    <source>
        <strain evidence="9 10">Foug A</strain>
    </source>
</reference>
<keyword evidence="5 8" id="KW-0479">Metal-binding</keyword>
<dbReference type="Proteomes" id="UP000053989">
    <property type="component" value="Unassembled WGS sequence"/>
</dbReference>
<dbReference type="EMBL" id="KN822401">
    <property type="protein sequence ID" value="KIM50508.1"/>
    <property type="molecule type" value="Genomic_DNA"/>
</dbReference>
<dbReference type="PANTHER" id="PTHR21711">
    <property type="entry name" value="MITOCHONDRIAL INNER MEMBRANE PROTEASE"/>
    <property type="match status" value="1"/>
</dbReference>
<dbReference type="GO" id="GO:0005743">
    <property type="term" value="C:mitochondrial inner membrane"/>
    <property type="evidence" value="ECO:0007669"/>
    <property type="project" value="UniProtKB-SubCell"/>
</dbReference>
<keyword evidence="8" id="KW-0472">Membrane</keyword>
<protein>
    <recommendedName>
        <fullName evidence="3 8">Mitochondrial inner membrane protease ATP23</fullName>
        <ecNumber evidence="8">3.4.24.-</ecNumber>
    </recommendedName>
</protein>
<sequence length="167" mass="18985">MRPWLRWQNIAVQVTGIRMSTEEQQRNLKQQKYARCEKWKAELLNYSPKVVSMLNHLRLSGCPIPPSSIVCAPCDPTRPSGFHPAGAIVLCQGHFGRKKHMEATLAHKLIRTNNLSGDCRYMRELGRRYVSFSKQHQACVRRRAALSVRANPACLDTASTERAVDEV</sequence>
<dbReference type="GO" id="GO:0033615">
    <property type="term" value="P:mitochondrial proton-transporting ATP synthase complex assembly"/>
    <property type="evidence" value="ECO:0007669"/>
    <property type="project" value="TreeGrafter"/>
</dbReference>
<dbReference type="AlphaFoldDB" id="A0A0C2YL97"/>
<dbReference type="GO" id="GO:0046872">
    <property type="term" value="F:metal ion binding"/>
    <property type="evidence" value="ECO:0007669"/>
    <property type="project" value="UniProtKB-KW"/>
</dbReference>
<evidence type="ECO:0000256" key="1">
    <source>
        <dbReference type="ARBA" id="ARBA00004137"/>
    </source>
</evidence>
<dbReference type="STRING" id="1036808.A0A0C2YL97"/>
<keyword evidence="10" id="KW-1185">Reference proteome</keyword>
<dbReference type="OrthoDB" id="285308at2759"/>
<dbReference type="FunCoup" id="A0A0C2YL97">
    <property type="interactions" value="396"/>
</dbReference>
<comment type="subcellular location">
    <subcellularLocation>
        <location evidence="1 8">Mitochondrion inner membrane</location>
        <topology evidence="1 8">Peripheral membrane protein</topology>
        <orientation evidence="1 8">Intermembrane side</orientation>
    </subcellularLocation>
</comment>
<comment type="function">
    <text evidence="8">Has a dual role in the assembly of mitochondrial ATPase.</text>
</comment>
<organism evidence="9 10">
    <name type="scientific">Scleroderma citrinum Foug A</name>
    <dbReference type="NCBI Taxonomy" id="1036808"/>
    <lineage>
        <taxon>Eukaryota</taxon>
        <taxon>Fungi</taxon>
        <taxon>Dikarya</taxon>
        <taxon>Basidiomycota</taxon>
        <taxon>Agaricomycotina</taxon>
        <taxon>Agaricomycetes</taxon>
        <taxon>Agaricomycetidae</taxon>
        <taxon>Boletales</taxon>
        <taxon>Sclerodermatineae</taxon>
        <taxon>Sclerodermataceae</taxon>
        <taxon>Scleroderma</taxon>
    </lineage>
</organism>
<evidence type="ECO:0000256" key="5">
    <source>
        <dbReference type="ARBA" id="ARBA00022723"/>
    </source>
</evidence>
<name>A0A0C2YL97_9AGAM</name>
<evidence type="ECO:0000256" key="2">
    <source>
        <dbReference type="ARBA" id="ARBA00009915"/>
    </source>
</evidence>
<comment type="similarity">
    <text evidence="2 8">Belongs to the peptidase M76 family.</text>
</comment>
<dbReference type="HOGENOM" id="CLU_079125_3_0_1"/>
<gene>
    <name evidence="9" type="ORF">SCLCIDRAFT_18529</name>
</gene>
<evidence type="ECO:0000256" key="4">
    <source>
        <dbReference type="ARBA" id="ARBA00022670"/>
    </source>
</evidence>
<dbReference type="PANTHER" id="PTHR21711:SF0">
    <property type="entry name" value="MITOCHONDRIAL INNER MEMBRANE PROTEASE ATP23 HOMOLOG"/>
    <property type="match status" value="1"/>
</dbReference>
<keyword evidence="7 8" id="KW-0482">Metalloprotease</keyword>
<accession>A0A0C2YL97</accession>
<dbReference type="GO" id="GO:0034982">
    <property type="term" value="P:mitochondrial protein processing"/>
    <property type="evidence" value="ECO:0007669"/>
    <property type="project" value="TreeGrafter"/>
</dbReference>
<proteinExistence type="inferred from homology"/>
<evidence type="ECO:0000313" key="9">
    <source>
        <dbReference type="EMBL" id="KIM50508.1"/>
    </source>
</evidence>
<dbReference type="GO" id="GO:0004222">
    <property type="term" value="F:metalloendopeptidase activity"/>
    <property type="evidence" value="ECO:0007669"/>
    <property type="project" value="InterPro"/>
</dbReference>
<reference evidence="10" key="2">
    <citation type="submission" date="2015-01" db="EMBL/GenBank/DDBJ databases">
        <title>Evolutionary Origins and Diversification of the Mycorrhizal Mutualists.</title>
        <authorList>
            <consortium name="DOE Joint Genome Institute"/>
            <consortium name="Mycorrhizal Genomics Consortium"/>
            <person name="Kohler A."/>
            <person name="Kuo A."/>
            <person name="Nagy L.G."/>
            <person name="Floudas D."/>
            <person name="Copeland A."/>
            <person name="Barry K.W."/>
            <person name="Cichocki N."/>
            <person name="Veneault-Fourrey C."/>
            <person name="LaButti K."/>
            <person name="Lindquist E.A."/>
            <person name="Lipzen A."/>
            <person name="Lundell T."/>
            <person name="Morin E."/>
            <person name="Murat C."/>
            <person name="Riley R."/>
            <person name="Ohm R."/>
            <person name="Sun H."/>
            <person name="Tunlid A."/>
            <person name="Henrissat B."/>
            <person name="Grigoriev I.V."/>
            <person name="Hibbett D.S."/>
            <person name="Martin F."/>
        </authorList>
    </citation>
    <scope>NUCLEOTIDE SEQUENCE [LARGE SCALE GENOMIC DNA]</scope>
    <source>
        <strain evidence="10">Foug A</strain>
    </source>
</reference>
<dbReference type="InParanoid" id="A0A0C2YL97"/>
<evidence type="ECO:0000256" key="3">
    <source>
        <dbReference type="ARBA" id="ARBA00014615"/>
    </source>
</evidence>
<evidence type="ECO:0000256" key="8">
    <source>
        <dbReference type="RuleBase" id="RU364057"/>
    </source>
</evidence>
<evidence type="ECO:0000313" key="10">
    <source>
        <dbReference type="Proteomes" id="UP000053989"/>
    </source>
</evidence>
<dbReference type="Pfam" id="PF09768">
    <property type="entry name" value="Peptidase_M76"/>
    <property type="match status" value="1"/>
</dbReference>
<keyword evidence="8" id="KW-0999">Mitochondrion inner membrane</keyword>
<dbReference type="InterPro" id="IPR019165">
    <property type="entry name" value="Peptidase_M76_ATP23"/>
</dbReference>
<keyword evidence="4 8" id="KW-0645">Protease</keyword>
<evidence type="ECO:0000256" key="7">
    <source>
        <dbReference type="ARBA" id="ARBA00023049"/>
    </source>
</evidence>
<keyword evidence="6 8" id="KW-0378">Hydrolase</keyword>
<evidence type="ECO:0000256" key="6">
    <source>
        <dbReference type="ARBA" id="ARBA00022801"/>
    </source>
</evidence>